<sequence length="188" mass="20120">MRLTTRSKLAVTALTDLALHSHGHPVALPAISTRQGIALSQLEEIFSALRRAEIVRSIRGPGGGYVLRQDAQTLSTADVITACERFLKRGNADAAQANAEQPDMTAELWSNFQTRVMDYLQSITIADLVAQHRRNHKHSAAAPTGKAAAANARAVVKPRARTQFPAQGVPNSVFALAGSAFGTKLRAS</sequence>
<protein>
    <recommendedName>
        <fullName evidence="4">Rrf2 family transcriptional regulator</fullName>
    </recommendedName>
</protein>
<evidence type="ECO:0000256" key="1">
    <source>
        <dbReference type="ARBA" id="ARBA00023125"/>
    </source>
</evidence>
<name>A0ABP7RN39_9BURK</name>
<dbReference type="InterPro" id="IPR000944">
    <property type="entry name" value="Tscrpt_reg_Rrf2"/>
</dbReference>
<evidence type="ECO:0000313" key="3">
    <source>
        <dbReference type="Proteomes" id="UP001501627"/>
    </source>
</evidence>
<dbReference type="RefSeq" id="WP_103043944.1">
    <property type="nucleotide sequence ID" value="NZ_BAABBP010000023.1"/>
</dbReference>
<dbReference type="PANTHER" id="PTHR33221:SF5">
    <property type="entry name" value="HTH-TYPE TRANSCRIPTIONAL REGULATOR ISCR"/>
    <property type="match status" value="1"/>
</dbReference>
<dbReference type="Gene3D" id="1.10.10.10">
    <property type="entry name" value="Winged helix-like DNA-binding domain superfamily/Winged helix DNA-binding domain"/>
    <property type="match status" value="1"/>
</dbReference>
<dbReference type="InterPro" id="IPR036390">
    <property type="entry name" value="WH_DNA-bd_sf"/>
</dbReference>
<evidence type="ECO:0008006" key="4">
    <source>
        <dbReference type="Google" id="ProtNLM"/>
    </source>
</evidence>
<dbReference type="Pfam" id="PF02082">
    <property type="entry name" value="Rrf2"/>
    <property type="match status" value="1"/>
</dbReference>
<dbReference type="NCBIfam" id="TIGR00738">
    <property type="entry name" value="rrf2_super"/>
    <property type="match status" value="1"/>
</dbReference>
<dbReference type="PANTHER" id="PTHR33221">
    <property type="entry name" value="WINGED HELIX-TURN-HELIX TRANSCRIPTIONAL REGULATOR, RRF2 FAMILY"/>
    <property type="match status" value="1"/>
</dbReference>
<evidence type="ECO:0000313" key="2">
    <source>
        <dbReference type="EMBL" id="GAA3999875.1"/>
    </source>
</evidence>
<comment type="caution">
    <text evidence="2">The sequence shown here is derived from an EMBL/GenBank/DDBJ whole genome shotgun (WGS) entry which is preliminary data.</text>
</comment>
<keyword evidence="3" id="KW-1185">Reference proteome</keyword>
<accession>A0ABP7RN39</accession>
<dbReference type="InterPro" id="IPR036388">
    <property type="entry name" value="WH-like_DNA-bd_sf"/>
</dbReference>
<dbReference type="PROSITE" id="PS51197">
    <property type="entry name" value="HTH_RRF2_2"/>
    <property type="match status" value="1"/>
</dbReference>
<dbReference type="SUPFAM" id="SSF46785">
    <property type="entry name" value="Winged helix' DNA-binding domain"/>
    <property type="match status" value="1"/>
</dbReference>
<gene>
    <name evidence="2" type="ORF">GCM10022279_24470</name>
</gene>
<reference evidence="3" key="1">
    <citation type="journal article" date="2019" name="Int. J. Syst. Evol. Microbiol.">
        <title>The Global Catalogue of Microorganisms (GCM) 10K type strain sequencing project: providing services to taxonomists for standard genome sequencing and annotation.</title>
        <authorList>
            <consortium name="The Broad Institute Genomics Platform"/>
            <consortium name="The Broad Institute Genome Sequencing Center for Infectious Disease"/>
            <person name="Wu L."/>
            <person name="Ma J."/>
        </authorList>
    </citation>
    <scope>NUCLEOTIDE SEQUENCE [LARGE SCALE GENOMIC DNA]</scope>
    <source>
        <strain evidence="3">JCM 17561</strain>
    </source>
</reference>
<dbReference type="Proteomes" id="UP001501627">
    <property type="component" value="Unassembled WGS sequence"/>
</dbReference>
<keyword evidence="1" id="KW-0238">DNA-binding</keyword>
<dbReference type="EMBL" id="BAABBP010000023">
    <property type="protein sequence ID" value="GAA3999875.1"/>
    <property type="molecule type" value="Genomic_DNA"/>
</dbReference>
<proteinExistence type="predicted"/>
<organism evidence="2 3">
    <name type="scientific">Comamonas faecalis</name>
    <dbReference type="NCBI Taxonomy" id="1387849"/>
    <lineage>
        <taxon>Bacteria</taxon>
        <taxon>Pseudomonadati</taxon>
        <taxon>Pseudomonadota</taxon>
        <taxon>Betaproteobacteria</taxon>
        <taxon>Burkholderiales</taxon>
        <taxon>Comamonadaceae</taxon>
        <taxon>Comamonas</taxon>
    </lineage>
</organism>